<comment type="caution">
    <text evidence="2">The sequence shown here is derived from an EMBL/GenBank/DDBJ whole genome shotgun (WGS) entry which is preliminary data.</text>
</comment>
<reference evidence="2 3" key="1">
    <citation type="submission" date="2020-10" db="EMBL/GenBank/DDBJ databases">
        <title>The Coptis chinensis genome and diversification of protoberbering-type alkaloids.</title>
        <authorList>
            <person name="Wang B."/>
            <person name="Shu S."/>
            <person name="Song C."/>
            <person name="Liu Y."/>
        </authorList>
    </citation>
    <scope>NUCLEOTIDE SEQUENCE [LARGE SCALE GENOMIC DNA]</scope>
    <source>
        <strain evidence="2">HL-2020</strain>
        <tissue evidence="2">Leaf</tissue>
    </source>
</reference>
<accession>A0A835LCV0</accession>
<feature type="region of interest" description="Disordered" evidence="1">
    <location>
        <begin position="161"/>
        <end position="195"/>
    </location>
</feature>
<dbReference type="InterPro" id="IPR021109">
    <property type="entry name" value="Peptidase_aspartic_dom_sf"/>
</dbReference>
<dbReference type="SUPFAM" id="SSF50630">
    <property type="entry name" value="Acid proteases"/>
    <property type="match status" value="1"/>
</dbReference>
<name>A0A835LCV0_9MAGN</name>
<evidence type="ECO:0000313" key="3">
    <source>
        <dbReference type="Proteomes" id="UP000631114"/>
    </source>
</evidence>
<dbReference type="Proteomes" id="UP000631114">
    <property type="component" value="Unassembled WGS sequence"/>
</dbReference>
<keyword evidence="3" id="KW-1185">Reference proteome</keyword>
<dbReference type="PANTHER" id="PTHR34210:SF1">
    <property type="entry name" value="OS03G0274700 PROTEIN"/>
    <property type="match status" value="1"/>
</dbReference>
<sequence length="195" mass="21524">MDASTASAFYNALTEVLWYFGQVKLGQGSMNETQTMFCTTQLLIGTPPQEFALIVDSGSNVGILVVMLARPFFVVEVANLGGGAGRAVCGVVKLMNKFMIIGLLRRPDPKMGLDKHGNKDPRAQPHEQDMEVGYEDNASQQSFEGLTQKFHDEIIKLTKEQHEAEDVENARHRQKEHAEAREAKGTLGIARKGCM</sequence>
<organism evidence="2 3">
    <name type="scientific">Coptis chinensis</name>
    <dbReference type="NCBI Taxonomy" id="261450"/>
    <lineage>
        <taxon>Eukaryota</taxon>
        <taxon>Viridiplantae</taxon>
        <taxon>Streptophyta</taxon>
        <taxon>Embryophyta</taxon>
        <taxon>Tracheophyta</taxon>
        <taxon>Spermatophyta</taxon>
        <taxon>Magnoliopsida</taxon>
        <taxon>Ranunculales</taxon>
        <taxon>Ranunculaceae</taxon>
        <taxon>Coptidoideae</taxon>
        <taxon>Coptis</taxon>
    </lineage>
</organism>
<evidence type="ECO:0000313" key="2">
    <source>
        <dbReference type="EMBL" id="KAF9587812.1"/>
    </source>
</evidence>
<dbReference type="OrthoDB" id="1899623at2759"/>
<dbReference type="EMBL" id="JADFTS010000009">
    <property type="protein sequence ID" value="KAF9587812.1"/>
    <property type="molecule type" value="Genomic_DNA"/>
</dbReference>
<evidence type="ECO:0000256" key="1">
    <source>
        <dbReference type="SAM" id="MobiDB-lite"/>
    </source>
</evidence>
<gene>
    <name evidence="2" type="ORF">IFM89_005816</name>
</gene>
<proteinExistence type="predicted"/>
<feature type="compositionally biased region" description="Basic and acidic residues" evidence="1">
    <location>
        <begin position="161"/>
        <end position="184"/>
    </location>
</feature>
<protein>
    <submittedName>
        <fullName evidence="2">Uncharacterized protein</fullName>
    </submittedName>
</protein>
<dbReference type="PANTHER" id="PTHR34210">
    <property type="entry name" value="OS01G0252900 PROTEIN"/>
    <property type="match status" value="1"/>
</dbReference>
<dbReference type="AlphaFoldDB" id="A0A835LCV0"/>